<keyword evidence="4 5" id="KW-0472">Membrane</keyword>
<keyword evidence="2 5" id="KW-0812">Transmembrane</keyword>
<protein>
    <submittedName>
        <fullName evidence="7">Uncharacterized protein</fullName>
    </submittedName>
</protein>
<feature type="transmembrane region" description="Helical" evidence="5">
    <location>
        <begin position="251"/>
        <end position="267"/>
    </location>
</feature>
<comment type="caution">
    <text evidence="7">The sequence shown here is derived from an EMBL/GenBank/DDBJ whole genome shotgun (WGS) entry which is preliminary data.</text>
</comment>
<dbReference type="AlphaFoldDB" id="A0A6A5AK00"/>
<gene>
    <name evidence="7" type="ORF">AaE_006475</name>
</gene>
<reference evidence="7 8" key="1">
    <citation type="submission" date="2019-06" db="EMBL/GenBank/DDBJ databases">
        <title>Genomics analysis of Aphanomyces spp. identifies a new class of oomycete effector associated with host adaptation.</title>
        <authorList>
            <person name="Gaulin E."/>
        </authorList>
    </citation>
    <scope>NUCLEOTIDE SEQUENCE [LARGE SCALE GENOMIC DNA]</scope>
    <source>
        <strain evidence="7 8">E</strain>
    </source>
</reference>
<feature type="transmembrane region" description="Helical" evidence="5">
    <location>
        <begin position="287"/>
        <end position="307"/>
    </location>
</feature>
<feature type="transmembrane region" description="Helical" evidence="5">
    <location>
        <begin position="218"/>
        <end position="239"/>
    </location>
</feature>
<evidence type="ECO:0000313" key="8">
    <source>
        <dbReference type="Proteomes" id="UP000469452"/>
    </source>
</evidence>
<evidence type="ECO:0000256" key="2">
    <source>
        <dbReference type="ARBA" id="ARBA00022692"/>
    </source>
</evidence>
<evidence type="ECO:0000313" key="7">
    <source>
        <dbReference type="EMBL" id="KAF0751174.1"/>
    </source>
</evidence>
<feature type="signal peptide" evidence="6">
    <location>
        <begin position="1"/>
        <end position="21"/>
    </location>
</feature>
<proteinExistence type="predicted"/>
<feature type="chain" id="PRO_5025687223" evidence="6">
    <location>
        <begin position="22"/>
        <end position="389"/>
    </location>
</feature>
<name>A0A6A5AK00_APHAT</name>
<organism evidence="7 8">
    <name type="scientific">Aphanomyces astaci</name>
    <name type="common">Crayfish plague agent</name>
    <dbReference type="NCBI Taxonomy" id="112090"/>
    <lineage>
        <taxon>Eukaryota</taxon>
        <taxon>Sar</taxon>
        <taxon>Stramenopiles</taxon>
        <taxon>Oomycota</taxon>
        <taxon>Saprolegniomycetes</taxon>
        <taxon>Saprolegniales</taxon>
        <taxon>Verrucalvaceae</taxon>
        <taxon>Aphanomyces</taxon>
    </lineage>
</organism>
<dbReference type="Proteomes" id="UP000469452">
    <property type="component" value="Unassembled WGS sequence"/>
</dbReference>
<keyword evidence="6" id="KW-0732">Signal</keyword>
<evidence type="ECO:0000256" key="1">
    <source>
        <dbReference type="ARBA" id="ARBA00004141"/>
    </source>
</evidence>
<evidence type="ECO:0000256" key="4">
    <source>
        <dbReference type="ARBA" id="ARBA00023136"/>
    </source>
</evidence>
<comment type="subcellular location">
    <subcellularLocation>
        <location evidence="1">Membrane</location>
        <topology evidence="1">Multi-pass membrane protein</topology>
    </subcellularLocation>
</comment>
<evidence type="ECO:0000256" key="5">
    <source>
        <dbReference type="SAM" id="Phobius"/>
    </source>
</evidence>
<dbReference type="InterPro" id="IPR021149">
    <property type="entry name" value="OligosaccharylTrfase_OST3/OST6"/>
</dbReference>
<feature type="transmembrane region" description="Helical" evidence="5">
    <location>
        <begin position="358"/>
        <end position="379"/>
    </location>
</feature>
<accession>A0A6A5AK00</accession>
<dbReference type="VEuPathDB" id="FungiDB:H257_04042"/>
<dbReference type="EMBL" id="VJMI01012026">
    <property type="protein sequence ID" value="KAF0751174.1"/>
    <property type="molecule type" value="Genomic_DNA"/>
</dbReference>
<dbReference type="GO" id="GO:0016020">
    <property type="term" value="C:membrane"/>
    <property type="evidence" value="ECO:0007669"/>
    <property type="project" value="UniProtKB-SubCell"/>
</dbReference>
<keyword evidence="3 5" id="KW-1133">Transmembrane helix</keyword>
<evidence type="ECO:0000256" key="3">
    <source>
        <dbReference type="ARBA" id="ARBA00022989"/>
    </source>
</evidence>
<sequence length="389" mass="42232">MRSAAAALCWAAMAMLCGVVALGNGGGISDNHFIDEYFYDDDAISLATASTSIPSDFLGESVVLAVEQASVYKEFMLHASRTQDVVVFMSTSPDARQVFERAVRRLDDDALSTTRFFALPLPPPSSSPPDDDGAGFDEPVVSFHSLHSLPSIPKSGLHVVVTYPASGPRSLAVHASNAKMVQASTSEDDWVVRLQSQLASFTATPAPPSSPSSVMPSMMTVAIVLYVGVAVIPKVAANWQWWVTFCQSKRIWFGLSLFGLYLSLSGTPQQIFVDCLNHVGSRTVCLAGWLCVGSFYSIIHGAPLFHLSGQGFALMHPQPQRQFALEGLFGGMLPFVVSAALLTITHGMPYLLNPDHRFHSVVMCAMVLGTTCFLEHALFTSKNRWYRLF</sequence>
<evidence type="ECO:0000256" key="6">
    <source>
        <dbReference type="SAM" id="SignalP"/>
    </source>
</evidence>
<feature type="transmembrane region" description="Helical" evidence="5">
    <location>
        <begin position="328"/>
        <end position="352"/>
    </location>
</feature>
<dbReference type="Pfam" id="PF04756">
    <property type="entry name" value="OST3_OST6"/>
    <property type="match status" value="1"/>
</dbReference>